<protein>
    <submittedName>
        <fullName evidence="1">Uncharacterized protein</fullName>
    </submittedName>
</protein>
<keyword evidence="2" id="KW-1185">Reference proteome</keyword>
<dbReference type="Proteomes" id="UP000321577">
    <property type="component" value="Unassembled WGS sequence"/>
</dbReference>
<dbReference type="RefSeq" id="WP_146856354.1">
    <property type="nucleotide sequence ID" value="NZ_BKAG01000109.1"/>
</dbReference>
<reference evidence="1 2" key="1">
    <citation type="submission" date="2019-07" db="EMBL/GenBank/DDBJ databases">
        <title>Whole genome shotgun sequence of Brevifollis gellanilyticus NBRC 108608.</title>
        <authorList>
            <person name="Hosoyama A."/>
            <person name="Uohara A."/>
            <person name="Ohji S."/>
            <person name="Ichikawa N."/>
        </authorList>
    </citation>
    <scope>NUCLEOTIDE SEQUENCE [LARGE SCALE GENOMIC DNA]</scope>
    <source>
        <strain evidence="1 2">NBRC 108608</strain>
    </source>
</reference>
<name>A0A512MIA0_9BACT</name>
<proteinExistence type="predicted"/>
<gene>
    <name evidence="1" type="ORF">BGE01nite_57540</name>
</gene>
<comment type="caution">
    <text evidence="1">The sequence shown here is derived from an EMBL/GenBank/DDBJ whole genome shotgun (WGS) entry which is preliminary data.</text>
</comment>
<organism evidence="1 2">
    <name type="scientific">Brevifollis gellanilyticus</name>
    <dbReference type="NCBI Taxonomy" id="748831"/>
    <lineage>
        <taxon>Bacteria</taxon>
        <taxon>Pseudomonadati</taxon>
        <taxon>Verrucomicrobiota</taxon>
        <taxon>Verrucomicrobiia</taxon>
        <taxon>Verrucomicrobiales</taxon>
        <taxon>Verrucomicrobiaceae</taxon>
    </lineage>
</organism>
<dbReference type="EMBL" id="BKAG01000109">
    <property type="protein sequence ID" value="GEP46463.1"/>
    <property type="molecule type" value="Genomic_DNA"/>
</dbReference>
<accession>A0A512MIA0</accession>
<evidence type="ECO:0000313" key="2">
    <source>
        <dbReference type="Proteomes" id="UP000321577"/>
    </source>
</evidence>
<sequence>MITKPLSQWSDELPVIVSSGMNARASWTCPVCQTLFDGIALRVEDPDPAILLARMTFEDHMLARHPDQVTPEGSA</sequence>
<dbReference type="AlphaFoldDB" id="A0A512MIA0"/>
<evidence type="ECO:0000313" key="1">
    <source>
        <dbReference type="EMBL" id="GEP46463.1"/>
    </source>
</evidence>